<sequence length="231" mass="24759">MTRAALAIFTYALLQGAATVPVAARAATRSVAVALPDTGLFSPVAAQLEAQRALLAALPAVRPSPERVWLLLDSGQPDQAAREATRLGVEDEASVVARARARLAIQDFTALEPLMARLADFDSPDARDTRYAWERARDASAAIDSLTRTRLAGGDSGVVPELLAAGRLAHEMLEHARAESLFDRALGALPTGDSSSIRRARAAARLGRALVMQKRREWDASLAELERTLDD</sequence>
<dbReference type="EMBL" id="JABFRW010000031">
    <property type="protein sequence ID" value="NOT33181.1"/>
    <property type="molecule type" value="Genomic_DNA"/>
</dbReference>
<evidence type="ECO:0008006" key="4">
    <source>
        <dbReference type="Google" id="ProtNLM"/>
    </source>
</evidence>
<dbReference type="Proteomes" id="UP000580839">
    <property type="component" value="Unassembled WGS sequence"/>
</dbReference>
<feature type="signal peptide" evidence="1">
    <location>
        <begin position="1"/>
        <end position="26"/>
    </location>
</feature>
<protein>
    <recommendedName>
        <fullName evidence="4">Tetratricopeptide repeat protein</fullName>
    </recommendedName>
</protein>
<reference evidence="2 3" key="1">
    <citation type="submission" date="2020-04" db="EMBL/GenBank/DDBJ databases">
        <title>Metagenomic profiling of ammonia- and methane-oxidizing microorganisms in a Dutch drinking water treatment plant.</title>
        <authorList>
            <person name="Poghosyan L."/>
            <person name="Leucker S."/>
        </authorList>
    </citation>
    <scope>NUCLEOTIDE SEQUENCE [LARGE SCALE GENOMIC DNA]</scope>
    <source>
        <strain evidence="2">S-RSF-IL-03</strain>
    </source>
</reference>
<proteinExistence type="predicted"/>
<feature type="non-terminal residue" evidence="2">
    <location>
        <position position="231"/>
    </location>
</feature>
<evidence type="ECO:0000256" key="1">
    <source>
        <dbReference type="SAM" id="SignalP"/>
    </source>
</evidence>
<dbReference type="AlphaFoldDB" id="A0A849SFD5"/>
<feature type="chain" id="PRO_5032962465" description="Tetratricopeptide repeat protein" evidence="1">
    <location>
        <begin position="27"/>
        <end position="231"/>
    </location>
</feature>
<comment type="caution">
    <text evidence="2">The sequence shown here is derived from an EMBL/GenBank/DDBJ whole genome shotgun (WGS) entry which is preliminary data.</text>
</comment>
<keyword evidence="1" id="KW-0732">Signal</keyword>
<name>A0A849SFD5_UNCEI</name>
<accession>A0A849SFD5</accession>
<organism evidence="2 3">
    <name type="scientific">Eiseniibacteriota bacterium</name>
    <dbReference type="NCBI Taxonomy" id="2212470"/>
    <lineage>
        <taxon>Bacteria</taxon>
        <taxon>Candidatus Eiseniibacteriota</taxon>
    </lineage>
</organism>
<evidence type="ECO:0000313" key="2">
    <source>
        <dbReference type="EMBL" id="NOT33181.1"/>
    </source>
</evidence>
<evidence type="ECO:0000313" key="3">
    <source>
        <dbReference type="Proteomes" id="UP000580839"/>
    </source>
</evidence>
<gene>
    <name evidence="2" type="ORF">HOP12_03325</name>
</gene>